<dbReference type="GO" id="GO:0051301">
    <property type="term" value="P:cell division"/>
    <property type="evidence" value="ECO:0007669"/>
    <property type="project" value="UniProtKB-KW"/>
</dbReference>
<keyword evidence="18" id="KW-1185">Reference proteome</keyword>
<evidence type="ECO:0000256" key="8">
    <source>
        <dbReference type="ARBA" id="ARBA00023136"/>
    </source>
</evidence>
<feature type="transmembrane region" description="Helical" evidence="16">
    <location>
        <begin position="325"/>
        <end position="347"/>
    </location>
</feature>
<dbReference type="GO" id="GO:0008955">
    <property type="term" value="F:peptidoglycan glycosyltransferase activity"/>
    <property type="evidence" value="ECO:0007669"/>
    <property type="project" value="UniProtKB-EC"/>
</dbReference>
<reference evidence="17 18" key="1">
    <citation type="submission" date="2019-02" db="EMBL/GenBank/DDBJ databases">
        <title>Polymorphobacter sp. isolated from the lake at the Tibet of China.</title>
        <authorList>
            <person name="Li A."/>
        </authorList>
    </citation>
    <scope>NUCLEOTIDE SEQUENCE [LARGE SCALE GENOMIC DNA]</scope>
    <source>
        <strain evidence="17 18">DJ1R-1</strain>
    </source>
</reference>
<dbReference type="GO" id="GO:0008360">
    <property type="term" value="P:regulation of cell shape"/>
    <property type="evidence" value="ECO:0007669"/>
    <property type="project" value="UniProtKB-KW"/>
</dbReference>
<comment type="subcellular location">
    <subcellularLocation>
        <location evidence="1">Membrane</location>
        <topology evidence="1">Multi-pass membrane protein</topology>
    </subcellularLocation>
</comment>
<evidence type="ECO:0000256" key="2">
    <source>
        <dbReference type="ARBA" id="ARBA00022676"/>
    </source>
</evidence>
<dbReference type="AlphaFoldDB" id="A0A4Y9EMP7"/>
<keyword evidence="2" id="KW-0328">Glycosyltransferase</keyword>
<evidence type="ECO:0000256" key="9">
    <source>
        <dbReference type="ARBA" id="ARBA00032370"/>
    </source>
</evidence>
<evidence type="ECO:0000256" key="5">
    <source>
        <dbReference type="ARBA" id="ARBA00022960"/>
    </source>
</evidence>
<gene>
    <name evidence="17" type="ORF">EUV02_09080</name>
</gene>
<evidence type="ECO:0000256" key="14">
    <source>
        <dbReference type="ARBA" id="ARBA00044770"/>
    </source>
</evidence>
<protein>
    <recommendedName>
        <fullName evidence="12">Probable peptidoglycan glycosyltransferase FtsW</fullName>
        <ecNumber evidence="14">2.4.99.28</ecNumber>
    </recommendedName>
    <alternativeName>
        <fullName evidence="13">Cell division protein FtsW</fullName>
    </alternativeName>
    <alternativeName>
        <fullName evidence="10">Cell wall polymerase</fullName>
    </alternativeName>
    <alternativeName>
        <fullName evidence="9">Peptidoglycan polymerase</fullName>
    </alternativeName>
</protein>
<keyword evidence="8 16" id="KW-0472">Membrane</keyword>
<dbReference type="EC" id="2.4.99.28" evidence="14"/>
<evidence type="ECO:0000256" key="7">
    <source>
        <dbReference type="ARBA" id="ARBA00022989"/>
    </source>
</evidence>
<dbReference type="Pfam" id="PF01098">
    <property type="entry name" value="FTSW_RODA_SPOVE"/>
    <property type="match status" value="1"/>
</dbReference>
<sequence>MASRAAPANSLTNSLSATLSRNNRSALGRWFWTIDRPLLVMVLMLIGCGALAVAAASPAAAHRYSGGTVVVGDLYYLKRQILWIIAGVPLMLAVSMLPIVWAKRLAIGGTAFCIVALMLVPILGHEANGATRWLQLPGFGFQPSEFLKPLFIVTTAWLLSARIEDPTMPTMQLSFLLLLVVAGLLVKQPDFGQTALFSAVWLAQAVLAGMGLSVIGILIVVAAGGIGVAYLFVPHVTSRIDRFITGGGDTYQIDRALDCFRAGGLFGTGPGEGRMKFKLPEPHTDYIFSVIGEEFGAIACMLLAILYLAIVIRVLLQLLDEEDPFIFLAAAGLVTQFGLQAAINMAVNLKLLPSKGMTLPFISHGGSSYLALAIGMGLLLALTRRNPFLKASPYARRWQAA</sequence>
<evidence type="ECO:0000256" key="16">
    <source>
        <dbReference type="SAM" id="Phobius"/>
    </source>
</evidence>
<keyword evidence="17" id="KW-0131">Cell cycle</keyword>
<keyword evidence="17" id="KW-0132">Cell division</keyword>
<comment type="catalytic activity">
    <reaction evidence="15">
        <text>[GlcNAc-(1-&gt;4)-Mur2Ac(oyl-L-Ala-gamma-D-Glu-L-Lys-D-Ala-D-Ala)](n)-di-trans,octa-cis-undecaprenyl diphosphate + beta-D-GlcNAc-(1-&gt;4)-Mur2Ac(oyl-L-Ala-gamma-D-Glu-L-Lys-D-Ala-D-Ala)-di-trans,octa-cis-undecaprenyl diphosphate = [GlcNAc-(1-&gt;4)-Mur2Ac(oyl-L-Ala-gamma-D-Glu-L-Lys-D-Ala-D-Ala)](n+1)-di-trans,octa-cis-undecaprenyl diphosphate + di-trans,octa-cis-undecaprenyl diphosphate + H(+)</text>
        <dbReference type="Rhea" id="RHEA:23708"/>
        <dbReference type="Rhea" id="RHEA-COMP:9602"/>
        <dbReference type="Rhea" id="RHEA-COMP:9603"/>
        <dbReference type="ChEBI" id="CHEBI:15378"/>
        <dbReference type="ChEBI" id="CHEBI:58405"/>
        <dbReference type="ChEBI" id="CHEBI:60033"/>
        <dbReference type="ChEBI" id="CHEBI:78435"/>
        <dbReference type="EC" id="2.4.99.28"/>
    </reaction>
</comment>
<feature type="transmembrane region" description="Helical" evidence="16">
    <location>
        <begin position="199"/>
        <end position="232"/>
    </location>
</feature>
<evidence type="ECO:0000256" key="3">
    <source>
        <dbReference type="ARBA" id="ARBA00022679"/>
    </source>
</evidence>
<name>A0A4Y9EMP7_9SPHN</name>
<dbReference type="GO" id="GO:0032153">
    <property type="term" value="C:cell division site"/>
    <property type="evidence" value="ECO:0007669"/>
    <property type="project" value="TreeGrafter"/>
</dbReference>
<keyword evidence="3" id="KW-0808">Transferase</keyword>
<dbReference type="GO" id="GO:0005886">
    <property type="term" value="C:plasma membrane"/>
    <property type="evidence" value="ECO:0007669"/>
    <property type="project" value="TreeGrafter"/>
</dbReference>
<feature type="transmembrane region" description="Helical" evidence="16">
    <location>
        <begin position="169"/>
        <end position="187"/>
    </location>
</feature>
<evidence type="ECO:0000256" key="1">
    <source>
        <dbReference type="ARBA" id="ARBA00004141"/>
    </source>
</evidence>
<evidence type="ECO:0000313" key="18">
    <source>
        <dbReference type="Proteomes" id="UP000297737"/>
    </source>
</evidence>
<dbReference type="GO" id="GO:0009252">
    <property type="term" value="P:peptidoglycan biosynthetic process"/>
    <property type="evidence" value="ECO:0007669"/>
    <property type="project" value="UniProtKB-KW"/>
</dbReference>
<evidence type="ECO:0000256" key="15">
    <source>
        <dbReference type="ARBA" id="ARBA00049902"/>
    </source>
</evidence>
<dbReference type="InterPro" id="IPR001182">
    <property type="entry name" value="FtsW/RodA"/>
</dbReference>
<keyword evidence="4 16" id="KW-0812">Transmembrane</keyword>
<evidence type="ECO:0000313" key="17">
    <source>
        <dbReference type="EMBL" id="TFU03325.1"/>
    </source>
</evidence>
<dbReference type="Proteomes" id="UP000297737">
    <property type="component" value="Unassembled WGS sequence"/>
</dbReference>
<evidence type="ECO:0000256" key="6">
    <source>
        <dbReference type="ARBA" id="ARBA00022984"/>
    </source>
</evidence>
<keyword evidence="5" id="KW-0133">Cell shape</keyword>
<evidence type="ECO:0000256" key="12">
    <source>
        <dbReference type="ARBA" id="ARBA00041185"/>
    </source>
</evidence>
<feature type="transmembrane region" description="Helical" evidence="16">
    <location>
        <begin position="81"/>
        <end position="101"/>
    </location>
</feature>
<dbReference type="GO" id="GO:0015648">
    <property type="term" value="F:lipid-linked peptidoglycan transporter activity"/>
    <property type="evidence" value="ECO:0007669"/>
    <property type="project" value="TreeGrafter"/>
</dbReference>
<feature type="transmembrane region" description="Helical" evidence="16">
    <location>
        <begin position="295"/>
        <end position="316"/>
    </location>
</feature>
<evidence type="ECO:0000256" key="4">
    <source>
        <dbReference type="ARBA" id="ARBA00022692"/>
    </source>
</evidence>
<organism evidence="17 18">
    <name type="scientific">Glacieibacterium arshaanense</name>
    <dbReference type="NCBI Taxonomy" id="2511025"/>
    <lineage>
        <taxon>Bacteria</taxon>
        <taxon>Pseudomonadati</taxon>
        <taxon>Pseudomonadota</taxon>
        <taxon>Alphaproteobacteria</taxon>
        <taxon>Sphingomonadales</taxon>
        <taxon>Sphingosinicellaceae</taxon>
        <taxon>Glacieibacterium</taxon>
    </lineage>
</organism>
<feature type="transmembrane region" description="Helical" evidence="16">
    <location>
        <begin position="359"/>
        <end position="382"/>
    </location>
</feature>
<dbReference type="RefSeq" id="WP_135245917.1">
    <property type="nucleotide sequence ID" value="NZ_SIHO01000002.1"/>
</dbReference>
<feature type="transmembrane region" description="Helical" evidence="16">
    <location>
        <begin position="107"/>
        <end position="125"/>
    </location>
</feature>
<evidence type="ECO:0000256" key="11">
    <source>
        <dbReference type="ARBA" id="ARBA00038053"/>
    </source>
</evidence>
<evidence type="ECO:0000256" key="10">
    <source>
        <dbReference type="ARBA" id="ARBA00033270"/>
    </source>
</evidence>
<feature type="transmembrane region" description="Helical" evidence="16">
    <location>
        <begin position="38"/>
        <end position="60"/>
    </location>
</feature>
<proteinExistence type="inferred from homology"/>
<dbReference type="PANTHER" id="PTHR30474">
    <property type="entry name" value="CELL CYCLE PROTEIN"/>
    <property type="match status" value="1"/>
</dbReference>
<keyword evidence="7 16" id="KW-1133">Transmembrane helix</keyword>
<evidence type="ECO:0000256" key="13">
    <source>
        <dbReference type="ARBA" id="ARBA00041418"/>
    </source>
</evidence>
<dbReference type="EMBL" id="SIHO01000002">
    <property type="protein sequence ID" value="TFU03325.1"/>
    <property type="molecule type" value="Genomic_DNA"/>
</dbReference>
<comment type="similarity">
    <text evidence="11">Belongs to the SEDS family. FtsW subfamily.</text>
</comment>
<dbReference type="PANTHER" id="PTHR30474:SF2">
    <property type="entry name" value="PEPTIDOGLYCAN GLYCOSYLTRANSFERASE FTSW-RELATED"/>
    <property type="match status" value="1"/>
</dbReference>
<dbReference type="OrthoDB" id="9768187at2"/>
<comment type="caution">
    <text evidence="17">The sequence shown here is derived from an EMBL/GenBank/DDBJ whole genome shotgun (WGS) entry which is preliminary data.</text>
</comment>
<accession>A0A4Y9EMP7</accession>
<keyword evidence="6" id="KW-0573">Peptidoglycan synthesis</keyword>